<dbReference type="EMBL" id="BAABME010014670">
    <property type="protein sequence ID" value="GAA0187398.1"/>
    <property type="molecule type" value="Genomic_DNA"/>
</dbReference>
<organism evidence="1 2">
    <name type="scientific">Lithospermum erythrorhizon</name>
    <name type="common">Purple gromwell</name>
    <name type="synonym">Lithospermum officinale var. erythrorhizon</name>
    <dbReference type="NCBI Taxonomy" id="34254"/>
    <lineage>
        <taxon>Eukaryota</taxon>
        <taxon>Viridiplantae</taxon>
        <taxon>Streptophyta</taxon>
        <taxon>Embryophyta</taxon>
        <taxon>Tracheophyta</taxon>
        <taxon>Spermatophyta</taxon>
        <taxon>Magnoliopsida</taxon>
        <taxon>eudicotyledons</taxon>
        <taxon>Gunneridae</taxon>
        <taxon>Pentapetalae</taxon>
        <taxon>asterids</taxon>
        <taxon>lamiids</taxon>
        <taxon>Boraginales</taxon>
        <taxon>Boraginaceae</taxon>
        <taxon>Boraginoideae</taxon>
        <taxon>Lithospermeae</taxon>
        <taxon>Lithospermum</taxon>
    </lineage>
</organism>
<reference evidence="1 2" key="1">
    <citation type="submission" date="2024-01" db="EMBL/GenBank/DDBJ databases">
        <title>The complete chloroplast genome sequence of Lithospermum erythrorhizon: insights into the phylogenetic relationship among Boraginaceae species and the maternal lineages of purple gromwells.</title>
        <authorList>
            <person name="Okada T."/>
            <person name="Watanabe K."/>
        </authorList>
    </citation>
    <scope>NUCLEOTIDE SEQUENCE [LARGE SCALE GENOMIC DNA]</scope>
</reference>
<protein>
    <submittedName>
        <fullName evidence="1">Uncharacterized protein</fullName>
    </submittedName>
</protein>
<evidence type="ECO:0000313" key="1">
    <source>
        <dbReference type="EMBL" id="GAA0187398.1"/>
    </source>
</evidence>
<dbReference type="AlphaFoldDB" id="A0AAV3S0C3"/>
<accession>A0AAV3S0C3</accession>
<gene>
    <name evidence="1" type="ORF">LIER_34686</name>
</gene>
<sequence>MLTLPLTLMVLGKRMDIYSQWWWVVGVVRGCSNHVIGEEVKVYKDLKVTGTPVIEGQEMETVNVMSAKEVYEDKIVLPNTQELQENMQIKLQPSPLEDVADETEYGELRSPIDRKLRERRFSPSQEVFGEHILLRHRRRCRLVNWRRTCQSNHKLN</sequence>
<keyword evidence="2" id="KW-1185">Reference proteome</keyword>
<evidence type="ECO:0000313" key="2">
    <source>
        <dbReference type="Proteomes" id="UP001454036"/>
    </source>
</evidence>
<comment type="caution">
    <text evidence="1">The sequence shown here is derived from an EMBL/GenBank/DDBJ whole genome shotgun (WGS) entry which is preliminary data.</text>
</comment>
<proteinExistence type="predicted"/>
<name>A0AAV3S0C3_LITER</name>
<dbReference type="Proteomes" id="UP001454036">
    <property type="component" value="Unassembled WGS sequence"/>
</dbReference>